<gene>
    <name evidence="2" type="ORF">CE91St55_07540</name>
</gene>
<dbReference type="Gene3D" id="3.40.109.10">
    <property type="entry name" value="NADH Oxidase"/>
    <property type="match status" value="1"/>
</dbReference>
<comment type="caution">
    <text evidence="2">The sequence shown here is derived from an EMBL/GenBank/DDBJ whole genome shotgun (WGS) entry which is preliminary data.</text>
</comment>
<dbReference type="InterPro" id="IPR029479">
    <property type="entry name" value="Nitroreductase"/>
</dbReference>
<dbReference type="RefSeq" id="WP_118040553.1">
    <property type="nucleotide sequence ID" value="NZ_BQNJ01000001.1"/>
</dbReference>
<proteinExistence type="predicted"/>
<dbReference type="InterPro" id="IPR000415">
    <property type="entry name" value="Nitroreductase-like"/>
</dbReference>
<evidence type="ECO:0000313" key="2">
    <source>
        <dbReference type="EMBL" id="GKG98772.1"/>
    </source>
</evidence>
<name>A0AA37JCB6_9FIRM</name>
<dbReference type="Proteomes" id="UP001055091">
    <property type="component" value="Unassembled WGS sequence"/>
</dbReference>
<dbReference type="SUPFAM" id="SSF55469">
    <property type="entry name" value="FMN-dependent nitroreductase-like"/>
    <property type="match status" value="1"/>
</dbReference>
<reference evidence="2" key="1">
    <citation type="submission" date="2022-01" db="EMBL/GenBank/DDBJ databases">
        <title>Novel bile acid biosynthetic pathways are enriched in the microbiome of centenarians.</title>
        <authorList>
            <person name="Sato Y."/>
            <person name="Atarashi K."/>
            <person name="Plichta R.D."/>
            <person name="Arai Y."/>
            <person name="Sasajima S."/>
            <person name="Kearney M.S."/>
            <person name="Suda W."/>
            <person name="Takeshita K."/>
            <person name="Sasaki T."/>
            <person name="Okamoto S."/>
            <person name="Skelly N.A."/>
            <person name="Okamura Y."/>
            <person name="Vlamakis H."/>
            <person name="Li Y."/>
            <person name="Tanoue T."/>
            <person name="Takei H."/>
            <person name="Nittono H."/>
            <person name="Narushima S."/>
            <person name="Irie J."/>
            <person name="Itoh H."/>
            <person name="Moriya K."/>
            <person name="Sugiura Y."/>
            <person name="Suematsu M."/>
            <person name="Moritoki N."/>
            <person name="Shibata S."/>
            <person name="Littman R.D."/>
            <person name="Fischbach A.M."/>
            <person name="Uwamino Y."/>
            <person name="Inoue T."/>
            <person name="Honda A."/>
            <person name="Hattori M."/>
            <person name="Murai T."/>
            <person name="Xavier J.R."/>
            <person name="Hirose N."/>
            <person name="Honda K."/>
        </authorList>
    </citation>
    <scope>NUCLEOTIDE SEQUENCE</scope>
    <source>
        <strain evidence="2">CE91-St55</strain>
    </source>
</reference>
<accession>A0AA37JCB6</accession>
<feature type="domain" description="Nitroreductase" evidence="1">
    <location>
        <begin position="69"/>
        <end position="147"/>
    </location>
</feature>
<dbReference type="InterPro" id="IPR050627">
    <property type="entry name" value="Nitroreductase/BluB"/>
</dbReference>
<sequence>MDNICLKRYSCRCFRKERVPEEALIRIFQAAMQAPSALNEQPWEFLLIREACMKREVAGINPYCHPAAEADCLILLLADLNRLKKDSPWWVQDMSACAENMLLQAVELGLGAVWLGVYPREERMKKLSRLVCLPENVIPFAVISVGYPDEERDPVLRFDGDRIYGEQYGTRLLLQKDSGETER</sequence>
<dbReference type="AlphaFoldDB" id="A0AA37JCB6"/>
<dbReference type="Pfam" id="PF00881">
    <property type="entry name" value="Nitroreductase"/>
    <property type="match status" value="2"/>
</dbReference>
<protein>
    <submittedName>
        <fullName evidence="2">NADH oxidoreductase</fullName>
    </submittedName>
</protein>
<evidence type="ECO:0000259" key="1">
    <source>
        <dbReference type="Pfam" id="PF00881"/>
    </source>
</evidence>
<feature type="domain" description="Nitroreductase" evidence="1">
    <location>
        <begin position="7"/>
        <end position="52"/>
    </location>
</feature>
<dbReference type="GO" id="GO:0016491">
    <property type="term" value="F:oxidoreductase activity"/>
    <property type="evidence" value="ECO:0007669"/>
    <property type="project" value="InterPro"/>
</dbReference>
<dbReference type="PANTHER" id="PTHR23026">
    <property type="entry name" value="NADPH NITROREDUCTASE"/>
    <property type="match status" value="1"/>
</dbReference>
<organism evidence="2 3">
    <name type="scientific">Hungatella hathewayi</name>
    <dbReference type="NCBI Taxonomy" id="154046"/>
    <lineage>
        <taxon>Bacteria</taxon>
        <taxon>Bacillati</taxon>
        <taxon>Bacillota</taxon>
        <taxon>Clostridia</taxon>
        <taxon>Lachnospirales</taxon>
        <taxon>Lachnospiraceae</taxon>
        <taxon>Hungatella</taxon>
    </lineage>
</organism>
<dbReference type="PANTHER" id="PTHR23026:SF123">
    <property type="entry name" value="NAD(P)H NITROREDUCTASE RV3131-RELATED"/>
    <property type="match status" value="1"/>
</dbReference>
<evidence type="ECO:0000313" key="3">
    <source>
        <dbReference type="Proteomes" id="UP001055091"/>
    </source>
</evidence>
<dbReference type="EMBL" id="BQNJ01000001">
    <property type="protein sequence ID" value="GKG98772.1"/>
    <property type="molecule type" value="Genomic_DNA"/>
</dbReference>